<evidence type="ECO:0000256" key="3">
    <source>
        <dbReference type="ARBA" id="ARBA00022741"/>
    </source>
</evidence>
<protein>
    <recommendedName>
        <fullName evidence="1">bis(5'-nucleosyl)-tetraphosphatase (symmetrical)</fullName>
        <ecNumber evidence="1">3.6.1.41</ecNumber>
    </recommendedName>
</protein>
<evidence type="ECO:0000259" key="7">
    <source>
        <dbReference type="PROSITE" id="PS51831"/>
    </source>
</evidence>
<sequence length="201" mass="23202">MLCIRENKMWEIDKIKDYVKENLKVGRYNHTLGVVNTAVELAKVFGEDQKKAEIAALCHDVAKNMDLEQLRKIIDEENITLSIDEENTKEIWHSIAGPIIAKNIFKINDEEILSAMRWHTTGKENMSNLDKIVYLADLIEPSREFDGIDEIRSISYKSLDLAMIKALTHTTIYLLNKGYAVDINTIKARNYLLYNKNKLDN</sequence>
<evidence type="ECO:0000313" key="8">
    <source>
        <dbReference type="EMBL" id="EKY22256.1"/>
    </source>
</evidence>
<evidence type="ECO:0000256" key="4">
    <source>
        <dbReference type="ARBA" id="ARBA00022801"/>
    </source>
</evidence>
<dbReference type="GO" id="GO:0008803">
    <property type="term" value="F:bis(5'-nucleosyl)-tetraphosphatase (symmetrical) activity"/>
    <property type="evidence" value="ECO:0007669"/>
    <property type="project" value="UniProtKB-EC"/>
</dbReference>
<dbReference type="PATRIC" id="fig|545697.3.peg.3224"/>
<gene>
    <name evidence="8" type="ORF">HMPREF0216_03300</name>
</gene>
<dbReference type="PANTHER" id="PTHR35795">
    <property type="entry name" value="SLR1885 PROTEIN"/>
    <property type="match status" value="1"/>
</dbReference>
<dbReference type="AlphaFoldDB" id="L1Q2X1"/>
<dbReference type="PANTHER" id="PTHR35795:SF1">
    <property type="entry name" value="BIS(5'-NUCLEOSYL)-TETRAPHOSPHATASE, SYMMETRICAL"/>
    <property type="match status" value="1"/>
</dbReference>
<organism evidence="8 9">
    <name type="scientific">Clostridium celatum DSM 1785</name>
    <dbReference type="NCBI Taxonomy" id="545697"/>
    <lineage>
        <taxon>Bacteria</taxon>
        <taxon>Bacillati</taxon>
        <taxon>Bacillota</taxon>
        <taxon>Clostridia</taxon>
        <taxon>Eubacteriales</taxon>
        <taxon>Clostridiaceae</taxon>
        <taxon>Clostridium</taxon>
    </lineage>
</organism>
<dbReference type="HOGENOM" id="CLU_089580_1_2_9"/>
<dbReference type="InterPro" id="IPR003607">
    <property type="entry name" value="HD/PDEase_dom"/>
</dbReference>
<accession>L1Q2X1</accession>
<dbReference type="SMART" id="SM00471">
    <property type="entry name" value="HDc"/>
    <property type="match status" value="1"/>
</dbReference>
<dbReference type="GO" id="GO:0046872">
    <property type="term" value="F:metal ion binding"/>
    <property type="evidence" value="ECO:0007669"/>
    <property type="project" value="UniProtKB-KW"/>
</dbReference>
<comment type="catalytic activity">
    <reaction evidence="6">
        <text>P(1),P(4)-bis(5'-adenosyl) tetraphosphate + H2O = 2 ADP + 2 H(+)</text>
        <dbReference type="Rhea" id="RHEA:24252"/>
        <dbReference type="ChEBI" id="CHEBI:15377"/>
        <dbReference type="ChEBI" id="CHEBI:15378"/>
        <dbReference type="ChEBI" id="CHEBI:58141"/>
        <dbReference type="ChEBI" id="CHEBI:456216"/>
        <dbReference type="EC" id="3.6.1.41"/>
    </reaction>
</comment>
<keyword evidence="9" id="KW-1185">Reference proteome</keyword>
<reference evidence="8 9" key="1">
    <citation type="submission" date="2012-05" db="EMBL/GenBank/DDBJ databases">
        <authorList>
            <person name="Weinstock G."/>
            <person name="Sodergren E."/>
            <person name="Lobos E.A."/>
            <person name="Fulton L."/>
            <person name="Fulton R."/>
            <person name="Courtney L."/>
            <person name="Fronick C."/>
            <person name="O'Laughlin M."/>
            <person name="Godfrey J."/>
            <person name="Wilson R.M."/>
            <person name="Miner T."/>
            <person name="Farmer C."/>
            <person name="Delehaunty K."/>
            <person name="Cordes M."/>
            <person name="Minx P."/>
            <person name="Tomlinson C."/>
            <person name="Chen J."/>
            <person name="Wollam A."/>
            <person name="Pepin K.H."/>
            <person name="Bhonagiri V."/>
            <person name="Zhang X."/>
            <person name="Suruliraj S."/>
            <person name="Warren W."/>
            <person name="Mitreva M."/>
            <person name="Mardis E.R."/>
            <person name="Wilson R.K."/>
        </authorList>
    </citation>
    <scope>NUCLEOTIDE SEQUENCE [LARGE SCALE GENOMIC DNA]</scope>
    <source>
        <strain evidence="8 9">DSM 1785</strain>
    </source>
</reference>
<dbReference type="PROSITE" id="PS51831">
    <property type="entry name" value="HD"/>
    <property type="match status" value="1"/>
</dbReference>
<evidence type="ECO:0000256" key="5">
    <source>
        <dbReference type="ARBA" id="ARBA00023004"/>
    </source>
</evidence>
<dbReference type="InterPro" id="IPR005249">
    <property type="entry name" value="YqeK"/>
</dbReference>
<dbReference type="Proteomes" id="UP000010420">
    <property type="component" value="Unassembled WGS sequence"/>
</dbReference>
<keyword evidence="4 8" id="KW-0378">Hydrolase</keyword>
<evidence type="ECO:0000256" key="6">
    <source>
        <dbReference type="ARBA" id="ARBA00049417"/>
    </source>
</evidence>
<evidence type="ECO:0000256" key="1">
    <source>
        <dbReference type="ARBA" id="ARBA00012506"/>
    </source>
</evidence>
<proteinExistence type="predicted"/>
<dbReference type="EMBL" id="AMEZ01000133">
    <property type="protein sequence ID" value="EKY22256.1"/>
    <property type="molecule type" value="Genomic_DNA"/>
</dbReference>
<feature type="domain" description="HD" evidence="7">
    <location>
        <begin position="27"/>
        <end position="142"/>
    </location>
</feature>
<keyword evidence="2" id="KW-0479">Metal-binding</keyword>
<dbReference type="STRING" id="545697.HMPREF0216_03300"/>
<keyword evidence="3" id="KW-0547">Nucleotide-binding</keyword>
<evidence type="ECO:0000256" key="2">
    <source>
        <dbReference type="ARBA" id="ARBA00022723"/>
    </source>
</evidence>
<keyword evidence="5" id="KW-0408">Iron</keyword>
<dbReference type="InterPro" id="IPR006674">
    <property type="entry name" value="HD_domain"/>
</dbReference>
<dbReference type="EC" id="3.6.1.41" evidence="1"/>
<dbReference type="SUPFAM" id="SSF109604">
    <property type="entry name" value="HD-domain/PDEase-like"/>
    <property type="match status" value="1"/>
</dbReference>
<dbReference type="InterPro" id="IPR051094">
    <property type="entry name" value="Diverse_Catalytic_Enzymes"/>
</dbReference>
<dbReference type="Pfam" id="PF01966">
    <property type="entry name" value="HD"/>
    <property type="match status" value="1"/>
</dbReference>
<dbReference type="NCBIfam" id="TIGR00488">
    <property type="entry name" value="bis(5'-nucleosyl)-tetraphosphatase (symmetrical) YqeK"/>
    <property type="match status" value="1"/>
</dbReference>
<evidence type="ECO:0000313" key="9">
    <source>
        <dbReference type="Proteomes" id="UP000010420"/>
    </source>
</evidence>
<dbReference type="CDD" id="cd00077">
    <property type="entry name" value="HDc"/>
    <property type="match status" value="1"/>
</dbReference>
<dbReference type="GO" id="GO:0000166">
    <property type="term" value="F:nucleotide binding"/>
    <property type="evidence" value="ECO:0007669"/>
    <property type="project" value="UniProtKB-KW"/>
</dbReference>
<dbReference type="eggNOG" id="COG1713">
    <property type="taxonomic scope" value="Bacteria"/>
</dbReference>
<comment type="caution">
    <text evidence="8">The sequence shown here is derived from an EMBL/GenBank/DDBJ whole genome shotgun (WGS) entry which is preliminary data.</text>
</comment>
<dbReference type="Gene3D" id="1.10.3210.10">
    <property type="entry name" value="Hypothetical protein af1432"/>
    <property type="match status" value="1"/>
</dbReference>
<name>L1Q2X1_9CLOT</name>